<evidence type="ECO:0000256" key="2">
    <source>
        <dbReference type="ARBA" id="ARBA00006275"/>
    </source>
</evidence>
<reference evidence="9" key="1">
    <citation type="submission" date="2023-07" db="EMBL/GenBank/DDBJ databases">
        <title>The genome sequence of Rhodocytophaga aerolata KACC 12507.</title>
        <authorList>
            <person name="Zhang X."/>
        </authorList>
    </citation>
    <scope>NUCLEOTIDE SEQUENCE</scope>
    <source>
        <strain evidence="9">KACC 12507</strain>
    </source>
</reference>
<comment type="similarity">
    <text evidence="2">Belongs to the SusD family.</text>
</comment>
<evidence type="ECO:0000313" key="10">
    <source>
        <dbReference type="Proteomes" id="UP001168528"/>
    </source>
</evidence>
<evidence type="ECO:0000259" key="7">
    <source>
        <dbReference type="Pfam" id="PF07980"/>
    </source>
</evidence>
<feature type="chain" id="PRO_5045251549" evidence="6">
    <location>
        <begin position="22"/>
        <end position="457"/>
    </location>
</feature>
<dbReference type="SUPFAM" id="SSF48452">
    <property type="entry name" value="TPR-like"/>
    <property type="match status" value="1"/>
</dbReference>
<dbReference type="InterPro" id="IPR011990">
    <property type="entry name" value="TPR-like_helical_dom_sf"/>
</dbReference>
<gene>
    <name evidence="9" type="ORF">Q0590_03805</name>
</gene>
<evidence type="ECO:0000256" key="6">
    <source>
        <dbReference type="SAM" id="SignalP"/>
    </source>
</evidence>
<dbReference type="RefSeq" id="WP_302036148.1">
    <property type="nucleotide sequence ID" value="NZ_JAUKPO010000001.1"/>
</dbReference>
<proteinExistence type="inferred from homology"/>
<dbReference type="CDD" id="cd08977">
    <property type="entry name" value="SusD"/>
    <property type="match status" value="1"/>
</dbReference>
<dbReference type="PROSITE" id="PS51257">
    <property type="entry name" value="PROKAR_LIPOPROTEIN"/>
    <property type="match status" value="1"/>
</dbReference>
<sequence>MTTTYIKRVSLLICLAFSVIACDNKLDIQPRQSIDAETALNNEQNVESAVIGAYATLGGPALYGTNLNLIPELLASTDYVNWQGTFQGYRELDRKTITSINSEASRTWIDAYEGINTVNNVLEALPVVEDEDLRAQLEGEALFIRGILYFELVRLYALPWAAGTANSQAGVPLILTATKTEAQAANKVARSTVAQVYQQVIADLTRAESLLPEDNGTRADQFSAAAFLSRVYLQQGDYTNARDAANRVIESEYFRLNPSVTSAFRNRNTAESIFEIQQNDQNNAGTANDGLATFYASLPGIGRGDVRVLEVFAEQYDSLDARLNELIYEGTGRRAGRLRSGKWTDFGANIPIVRLAEMYLIRAEANVRLGTAIGDTPINDVNRIRLRAGVDPLVTATLEDILLERQLELAFEGLRVHDVKRTQGSTGDFAYNAPELVLPVPQRELDTNDQLVQNTGY</sequence>
<comment type="subcellular location">
    <subcellularLocation>
        <location evidence="1">Cell outer membrane</location>
    </subcellularLocation>
</comment>
<evidence type="ECO:0000259" key="8">
    <source>
        <dbReference type="Pfam" id="PF14322"/>
    </source>
</evidence>
<comment type="caution">
    <text evidence="9">The sequence shown here is derived from an EMBL/GenBank/DDBJ whole genome shotgun (WGS) entry which is preliminary data.</text>
</comment>
<name>A0ABT8R1V0_9BACT</name>
<feature type="domain" description="RagB/SusD" evidence="7">
    <location>
        <begin position="348"/>
        <end position="457"/>
    </location>
</feature>
<protein>
    <submittedName>
        <fullName evidence="9">RagB/SusD family nutrient uptake outer membrane protein</fullName>
    </submittedName>
</protein>
<dbReference type="EMBL" id="JAUKPO010000001">
    <property type="protein sequence ID" value="MDO1445359.1"/>
    <property type="molecule type" value="Genomic_DNA"/>
</dbReference>
<keyword evidence="5" id="KW-0998">Cell outer membrane</keyword>
<organism evidence="9 10">
    <name type="scientific">Rhodocytophaga aerolata</name>
    <dbReference type="NCBI Taxonomy" id="455078"/>
    <lineage>
        <taxon>Bacteria</taxon>
        <taxon>Pseudomonadati</taxon>
        <taxon>Bacteroidota</taxon>
        <taxon>Cytophagia</taxon>
        <taxon>Cytophagales</taxon>
        <taxon>Rhodocytophagaceae</taxon>
        <taxon>Rhodocytophaga</taxon>
    </lineage>
</organism>
<dbReference type="Pfam" id="PF14322">
    <property type="entry name" value="SusD-like_3"/>
    <property type="match status" value="1"/>
</dbReference>
<evidence type="ECO:0000256" key="5">
    <source>
        <dbReference type="ARBA" id="ARBA00023237"/>
    </source>
</evidence>
<keyword evidence="4" id="KW-0472">Membrane</keyword>
<evidence type="ECO:0000313" key="9">
    <source>
        <dbReference type="EMBL" id="MDO1445359.1"/>
    </source>
</evidence>
<dbReference type="Proteomes" id="UP001168528">
    <property type="component" value="Unassembled WGS sequence"/>
</dbReference>
<feature type="domain" description="SusD-like N-terminal" evidence="8">
    <location>
        <begin position="27"/>
        <end position="233"/>
    </location>
</feature>
<evidence type="ECO:0000256" key="3">
    <source>
        <dbReference type="ARBA" id="ARBA00022729"/>
    </source>
</evidence>
<keyword evidence="3 6" id="KW-0732">Signal</keyword>
<evidence type="ECO:0000256" key="4">
    <source>
        <dbReference type="ARBA" id="ARBA00023136"/>
    </source>
</evidence>
<evidence type="ECO:0000256" key="1">
    <source>
        <dbReference type="ARBA" id="ARBA00004442"/>
    </source>
</evidence>
<feature type="signal peptide" evidence="6">
    <location>
        <begin position="1"/>
        <end position="21"/>
    </location>
</feature>
<dbReference type="InterPro" id="IPR012944">
    <property type="entry name" value="SusD_RagB_dom"/>
</dbReference>
<dbReference type="Gene3D" id="1.25.40.390">
    <property type="match status" value="1"/>
</dbReference>
<dbReference type="Pfam" id="PF07980">
    <property type="entry name" value="SusD_RagB"/>
    <property type="match status" value="1"/>
</dbReference>
<keyword evidence="10" id="KW-1185">Reference proteome</keyword>
<accession>A0ABT8R1V0</accession>
<dbReference type="InterPro" id="IPR033985">
    <property type="entry name" value="SusD-like_N"/>
</dbReference>